<evidence type="ECO:0000259" key="1">
    <source>
        <dbReference type="Pfam" id="PF00646"/>
    </source>
</evidence>
<dbReference type="Proteomes" id="UP000054466">
    <property type="component" value="Unassembled WGS sequence"/>
</dbReference>
<evidence type="ECO:0000313" key="3">
    <source>
        <dbReference type="Proteomes" id="UP000054466"/>
    </source>
</evidence>
<accession>A0A0D2D3P6</accession>
<dbReference type="HOGENOM" id="CLU_091407_0_0_1"/>
<sequence>MGEPLLNAAQHDDHEFLTLNPNSLIVAFGPGPWPNIPPKIHPPPLDSNEQLLRDLEEAVPKERGEQYTIRPEPVRSGPYDPFFIPDSILLHGPVSPQTKSAFLQLPPELLTLILKKVKIPYFQVSLALTCKTMARIAAQKDVLSPWRGYRDKDGLFRLLERKNNYIPPHLRLCRGCFRFLPRNGGEYWDKQMTAPIFDRTTVNWYDLLMWFQSDTGYGHRCPQCCVLKFAAYASEGTYQKQRAKETLSEYERTCPDLHRRIDRP</sequence>
<dbReference type="GeneID" id="27345278"/>
<dbReference type="EMBL" id="KN847042">
    <property type="protein sequence ID" value="KIW30334.1"/>
    <property type="molecule type" value="Genomic_DNA"/>
</dbReference>
<proteinExistence type="predicted"/>
<organism evidence="2 3">
    <name type="scientific">Cladophialophora immunda</name>
    <dbReference type="NCBI Taxonomy" id="569365"/>
    <lineage>
        <taxon>Eukaryota</taxon>
        <taxon>Fungi</taxon>
        <taxon>Dikarya</taxon>
        <taxon>Ascomycota</taxon>
        <taxon>Pezizomycotina</taxon>
        <taxon>Eurotiomycetes</taxon>
        <taxon>Chaetothyriomycetidae</taxon>
        <taxon>Chaetothyriales</taxon>
        <taxon>Herpotrichiellaceae</taxon>
        <taxon>Cladophialophora</taxon>
    </lineage>
</organism>
<gene>
    <name evidence="2" type="ORF">PV07_06084</name>
</gene>
<dbReference type="RefSeq" id="XP_016250550.1">
    <property type="nucleotide sequence ID" value="XM_016393031.1"/>
</dbReference>
<keyword evidence="3" id="KW-1185">Reference proteome</keyword>
<feature type="domain" description="F-box" evidence="1">
    <location>
        <begin position="102"/>
        <end position="139"/>
    </location>
</feature>
<dbReference type="InterPro" id="IPR001810">
    <property type="entry name" value="F-box_dom"/>
</dbReference>
<protein>
    <recommendedName>
        <fullName evidence="1">F-box domain-containing protein</fullName>
    </recommendedName>
</protein>
<dbReference type="VEuPathDB" id="FungiDB:PV07_06084"/>
<name>A0A0D2D3P6_9EURO</name>
<dbReference type="Pfam" id="PF00646">
    <property type="entry name" value="F-box"/>
    <property type="match status" value="1"/>
</dbReference>
<dbReference type="AlphaFoldDB" id="A0A0D2D3P6"/>
<evidence type="ECO:0000313" key="2">
    <source>
        <dbReference type="EMBL" id="KIW30334.1"/>
    </source>
</evidence>
<dbReference type="OrthoDB" id="4150370at2759"/>
<reference evidence="2 3" key="1">
    <citation type="submission" date="2015-01" db="EMBL/GenBank/DDBJ databases">
        <title>The Genome Sequence of Cladophialophora immunda CBS83496.</title>
        <authorList>
            <consortium name="The Broad Institute Genomics Platform"/>
            <person name="Cuomo C."/>
            <person name="de Hoog S."/>
            <person name="Gorbushina A."/>
            <person name="Stielow B."/>
            <person name="Teixiera M."/>
            <person name="Abouelleil A."/>
            <person name="Chapman S.B."/>
            <person name="Priest M."/>
            <person name="Young S.K."/>
            <person name="Wortman J."/>
            <person name="Nusbaum C."/>
            <person name="Birren B."/>
        </authorList>
    </citation>
    <scope>NUCLEOTIDE SEQUENCE [LARGE SCALE GENOMIC DNA]</scope>
    <source>
        <strain evidence="2 3">CBS 83496</strain>
    </source>
</reference>